<protein>
    <submittedName>
        <fullName evidence="1">Uncharacterized protein</fullName>
    </submittedName>
</protein>
<dbReference type="Gene3D" id="1.20.58.2220">
    <property type="entry name" value="Formin, FH2 domain"/>
    <property type="match status" value="1"/>
</dbReference>
<sequence length="91" mass="10317">MVWDQPKSGHFQLNKEMIDTLFGRKTTMATKGIAGGPLDPSLAQESRILDPNKSQNISNLLKDFNLTKENVCEAILEGIKPPFDMCNWKFY</sequence>
<dbReference type="PANTHER" id="PTHR23213:SF368">
    <property type="entry name" value="HISTONE H3-K79 METHYLTRANSFERASE"/>
    <property type="match status" value="1"/>
</dbReference>
<evidence type="ECO:0000313" key="2">
    <source>
        <dbReference type="Proteomes" id="UP000734854"/>
    </source>
</evidence>
<dbReference type="PANTHER" id="PTHR23213">
    <property type="entry name" value="FORMIN-RELATED"/>
    <property type="match status" value="1"/>
</dbReference>
<evidence type="ECO:0000313" key="1">
    <source>
        <dbReference type="EMBL" id="KAG6473406.1"/>
    </source>
</evidence>
<comment type="caution">
    <text evidence="1">The sequence shown here is derived from an EMBL/GenBank/DDBJ whole genome shotgun (WGS) entry which is preliminary data.</text>
</comment>
<organism evidence="1 2">
    <name type="scientific">Zingiber officinale</name>
    <name type="common">Ginger</name>
    <name type="synonym">Amomum zingiber</name>
    <dbReference type="NCBI Taxonomy" id="94328"/>
    <lineage>
        <taxon>Eukaryota</taxon>
        <taxon>Viridiplantae</taxon>
        <taxon>Streptophyta</taxon>
        <taxon>Embryophyta</taxon>
        <taxon>Tracheophyta</taxon>
        <taxon>Spermatophyta</taxon>
        <taxon>Magnoliopsida</taxon>
        <taxon>Liliopsida</taxon>
        <taxon>Zingiberales</taxon>
        <taxon>Zingiberaceae</taxon>
        <taxon>Zingiber</taxon>
    </lineage>
</organism>
<name>A0A8J5CFK6_ZINOF</name>
<dbReference type="InterPro" id="IPR042201">
    <property type="entry name" value="FH2_Formin_sf"/>
</dbReference>
<dbReference type="GO" id="GO:0045010">
    <property type="term" value="P:actin nucleation"/>
    <property type="evidence" value="ECO:0007669"/>
    <property type="project" value="InterPro"/>
</dbReference>
<dbReference type="Proteomes" id="UP000734854">
    <property type="component" value="Unassembled WGS sequence"/>
</dbReference>
<dbReference type="AlphaFoldDB" id="A0A8J5CFK6"/>
<reference evidence="1 2" key="1">
    <citation type="submission" date="2020-08" db="EMBL/GenBank/DDBJ databases">
        <title>Plant Genome Project.</title>
        <authorList>
            <person name="Zhang R.-G."/>
        </authorList>
    </citation>
    <scope>NUCLEOTIDE SEQUENCE [LARGE SCALE GENOMIC DNA]</scope>
    <source>
        <tissue evidence="1">Rhizome</tissue>
    </source>
</reference>
<dbReference type="SUPFAM" id="SSF101447">
    <property type="entry name" value="Formin homology 2 domain (FH2 domain)"/>
    <property type="match status" value="1"/>
</dbReference>
<proteinExistence type="predicted"/>
<keyword evidence="2" id="KW-1185">Reference proteome</keyword>
<dbReference type="EMBL" id="JACMSC010000019">
    <property type="protein sequence ID" value="KAG6473406.1"/>
    <property type="molecule type" value="Genomic_DNA"/>
</dbReference>
<accession>A0A8J5CFK6</accession>
<gene>
    <name evidence="1" type="ORF">ZIOFF_067322</name>
</gene>
<dbReference type="InterPro" id="IPR027643">
    <property type="entry name" value="Formin-like_plant"/>
</dbReference>
<dbReference type="GO" id="GO:0051015">
    <property type="term" value="F:actin filament binding"/>
    <property type="evidence" value="ECO:0007669"/>
    <property type="project" value="InterPro"/>
</dbReference>